<name>A0A3P6ABZ6_BRAOL</name>
<dbReference type="PANTHER" id="PTHR33101:SF65">
    <property type="entry name" value="ROP GUANINE NUCLEOTIDE EXCHANGE FACTOR 10"/>
    <property type="match status" value="1"/>
</dbReference>
<evidence type="ECO:0000259" key="4">
    <source>
        <dbReference type="PROSITE" id="PS51334"/>
    </source>
</evidence>
<dbReference type="Gene3D" id="1.20.58.2010">
    <property type="entry name" value="PRONE domain, subdomain 1"/>
    <property type="match status" value="1"/>
</dbReference>
<evidence type="ECO:0000256" key="1">
    <source>
        <dbReference type="ARBA" id="ARBA00022658"/>
    </source>
</evidence>
<sequence length="508" mass="58406">MVRTLGRKLSWPRSFSFRKMFDGRNKGNSSFPSHRDSKQIPEHELTIRGMNPASSSRRGKQVSRTSDMEMMRERFAKLLLGEDMSGGEKGVTSALALSNAITNLADSMFGEQMKLQPIDPKRKKIWRKEMDWLLSVVDHIVQFVPSKQVAKTGDFTEIMVTKKRDDLLINIPALRKLDSVLLETLDKFKDHKDFWYVSKDVENTENNGDWRKDEKCWLPVVKVPSDGLSEESRKFLRSQKESVAQVLKAATAINALVLSEMHIPDNYIDSLPKKGKTSLGDFLYKSITDEYFDPGYFLSSCDLSTKHKVLDLKNRIEASMVIWKRKMNNKEQWGSFVSLEKRELFEVRVETILAMLKQKFPKILQSSLEISKIKNNKDVGLAILESYSRVLESLAAKIMSRIEDVLEADVLVHIQLMEAERRFESDAEPEYEKTEKVVLAVTPNSTKLADLIGWRFSSDTEQSSTSDIELFHEAEQEKEIMKSPIRVQPMKLSYLAKLENLRSPSERH</sequence>
<evidence type="ECO:0000313" key="5">
    <source>
        <dbReference type="EMBL" id="VDC86909.1"/>
    </source>
</evidence>
<dbReference type="AlphaFoldDB" id="A0A3P6ABZ6"/>
<proteinExistence type="predicted"/>
<dbReference type="GO" id="GO:0005085">
    <property type="term" value="F:guanyl-nucleotide exchange factor activity"/>
    <property type="evidence" value="ECO:0007669"/>
    <property type="project" value="UniProtKB-UniRule"/>
</dbReference>
<protein>
    <recommendedName>
        <fullName evidence="4">PRONE domain-containing protein</fullName>
    </recommendedName>
</protein>
<dbReference type="EMBL" id="LR031872">
    <property type="protein sequence ID" value="VDC86909.1"/>
    <property type="molecule type" value="Genomic_DNA"/>
</dbReference>
<evidence type="ECO:0000256" key="2">
    <source>
        <dbReference type="PROSITE-ProRule" id="PRU00663"/>
    </source>
</evidence>
<dbReference type="FunFam" id="1.20.58.2010:FF:000003">
    <property type="entry name" value="Rop guanine nucleotide exchange factor 14"/>
    <property type="match status" value="1"/>
</dbReference>
<dbReference type="PANTHER" id="PTHR33101">
    <property type="entry name" value="ROP GUANINE NUCLEOTIDE EXCHANGE FACTOR 1"/>
    <property type="match status" value="1"/>
</dbReference>
<feature type="domain" description="PRONE" evidence="4">
    <location>
        <begin position="58"/>
        <end position="419"/>
    </location>
</feature>
<accession>A0A3P6ABZ6</accession>
<dbReference type="Pfam" id="PF03759">
    <property type="entry name" value="PRONE"/>
    <property type="match status" value="1"/>
</dbReference>
<feature type="region of interest" description="Disordered" evidence="3">
    <location>
        <begin position="22"/>
        <end position="41"/>
    </location>
</feature>
<dbReference type="InterPro" id="IPR038937">
    <property type="entry name" value="RopGEF"/>
</dbReference>
<evidence type="ECO:0000256" key="3">
    <source>
        <dbReference type="SAM" id="MobiDB-lite"/>
    </source>
</evidence>
<reference evidence="5" key="1">
    <citation type="submission" date="2018-11" db="EMBL/GenBank/DDBJ databases">
        <authorList>
            <consortium name="Genoscope - CEA"/>
            <person name="William W."/>
        </authorList>
    </citation>
    <scope>NUCLEOTIDE SEQUENCE</scope>
</reference>
<dbReference type="Gene3D" id="1.20.58.1310">
    <property type="entry name" value="PRONE domain, subdomain 2"/>
    <property type="match status" value="1"/>
</dbReference>
<keyword evidence="1 2" id="KW-0344">Guanine-nucleotide releasing factor</keyword>
<organism evidence="5">
    <name type="scientific">Brassica oleracea</name>
    <name type="common">Wild cabbage</name>
    <dbReference type="NCBI Taxonomy" id="3712"/>
    <lineage>
        <taxon>Eukaryota</taxon>
        <taxon>Viridiplantae</taxon>
        <taxon>Streptophyta</taxon>
        <taxon>Embryophyta</taxon>
        <taxon>Tracheophyta</taxon>
        <taxon>Spermatophyta</taxon>
        <taxon>Magnoliopsida</taxon>
        <taxon>eudicotyledons</taxon>
        <taxon>Gunneridae</taxon>
        <taxon>Pentapetalae</taxon>
        <taxon>rosids</taxon>
        <taxon>malvids</taxon>
        <taxon>Brassicales</taxon>
        <taxon>Brassicaceae</taxon>
        <taxon>Brassiceae</taxon>
        <taxon>Brassica</taxon>
    </lineage>
</organism>
<dbReference type="PROSITE" id="PS51334">
    <property type="entry name" value="PRONE"/>
    <property type="match status" value="1"/>
</dbReference>
<dbReference type="InterPro" id="IPR005512">
    <property type="entry name" value="PRONE_dom"/>
</dbReference>
<gene>
    <name evidence="5" type="ORF">BOLC3T13581H</name>
</gene>